<protein>
    <submittedName>
        <fullName evidence="3">Uncharacterized protein</fullName>
    </submittedName>
</protein>
<feature type="transmembrane region" description="Helical" evidence="2">
    <location>
        <begin position="295"/>
        <end position="318"/>
    </location>
</feature>
<sequence>MPFRRRSSQSHRSRLSVDLSSLRHHHKALSVDRGSPTNSTMTGGTGPPSGVAPSPPSRGRSPEPKSKAHHSLSHLATLFSGSKEHLGHRGSPATDSDVRHILPETFSTTPESEHAKLGPAGDADHGDPKRWSRTSTHSELSSRGSSSRVHFDAASTSLSDKADTTAASATGKSKKPAVELAFPPYLVPLLVVIALLLPTGNPLLHRLLSWESSDASPTLGLSPDLPTTFEDDFYAIQRSIRTVVECLACVFALWQVQRTIGPAASDRPHALVILWGQGLLDTLVWFFIGVGGLKVLGVGVTLLHLVAAFTGVMSHWALGSVSTIWYALAFASGWLSWMHHPLGVAYKDSQHKLYLHFAAAGLVSVWVVKHVLVPWAAAQ</sequence>
<dbReference type="RefSeq" id="XP_069208054.1">
    <property type="nucleotide sequence ID" value="XM_069353412.1"/>
</dbReference>
<gene>
    <name evidence="3" type="ORF">Q8F55_004913</name>
</gene>
<comment type="caution">
    <text evidence="3">The sequence shown here is derived from an EMBL/GenBank/DDBJ whole genome shotgun (WGS) entry which is preliminary data.</text>
</comment>
<feature type="transmembrane region" description="Helical" evidence="2">
    <location>
        <begin position="353"/>
        <end position="377"/>
    </location>
</feature>
<feature type="transmembrane region" description="Helical" evidence="2">
    <location>
        <begin position="324"/>
        <end position="346"/>
    </location>
</feature>
<dbReference type="EMBL" id="JBBXJM010000004">
    <property type="protein sequence ID" value="KAL1408110.1"/>
    <property type="molecule type" value="Genomic_DNA"/>
</dbReference>
<keyword evidence="4" id="KW-1185">Reference proteome</keyword>
<name>A0ABR3Q0E3_9TREE</name>
<evidence type="ECO:0000313" key="4">
    <source>
        <dbReference type="Proteomes" id="UP001565368"/>
    </source>
</evidence>
<evidence type="ECO:0000256" key="1">
    <source>
        <dbReference type="SAM" id="MobiDB-lite"/>
    </source>
</evidence>
<evidence type="ECO:0000256" key="2">
    <source>
        <dbReference type="SAM" id="Phobius"/>
    </source>
</evidence>
<organism evidence="3 4">
    <name type="scientific">Vanrija albida</name>
    <dbReference type="NCBI Taxonomy" id="181172"/>
    <lineage>
        <taxon>Eukaryota</taxon>
        <taxon>Fungi</taxon>
        <taxon>Dikarya</taxon>
        <taxon>Basidiomycota</taxon>
        <taxon>Agaricomycotina</taxon>
        <taxon>Tremellomycetes</taxon>
        <taxon>Trichosporonales</taxon>
        <taxon>Trichosporonaceae</taxon>
        <taxon>Vanrija</taxon>
    </lineage>
</organism>
<feature type="compositionally biased region" description="Low complexity" evidence="1">
    <location>
        <begin position="135"/>
        <end position="155"/>
    </location>
</feature>
<proteinExistence type="predicted"/>
<feature type="region of interest" description="Disordered" evidence="1">
    <location>
        <begin position="81"/>
        <end position="100"/>
    </location>
</feature>
<feature type="region of interest" description="Disordered" evidence="1">
    <location>
        <begin position="1"/>
        <end position="71"/>
    </location>
</feature>
<keyword evidence="2" id="KW-0812">Transmembrane</keyword>
<feature type="region of interest" description="Disordered" evidence="1">
    <location>
        <begin position="106"/>
        <end position="155"/>
    </location>
</feature>
<feature type="compositionally biased region" description="Basic residues" evidence="1">
    <location>
        <begin position="1"/>
        <end position="14"/>
    </location>
</feature>
<keyword evidence="2" id="KW-0472">Membrane</keyword>
<reference evidence="3 4" key="1">
    <citation type="submission" date="2023-08" db="EMBL/GenBank/DDBJ databases">
        <title>Annotated Genome Sequence of Vanrija albida AlHP1.</title>
        <authorList>
            <person name="Herzog R."/>
        </authorList>
    </citation>
    <scope>NUCLEOTIDE SEQUENCE [LARGE SCALE GENOMIC DNA]</scope>
    <source>
        <strain evidence="3 4">AlHP1</strain>
    </source>
</reference>
<feature type="compositionally biased region" description="Basic and acidic residues" evidence="1">
    <location>
        <begin position="111"/>
        <end position="130"/>
    </location>
</feature>
<evidence type="ECO:0000313" key="3">
    <source>
        <dbReference type="EMBL" id="KAL1408110.1"/>
    </source>
</evidence>
<dbReference type="GeneID" id="95985956"/>
<dbReference type="Proteomes" id="UP001565368">
    <property type="component" value="Unassembled WGS sequence"/>
</dbReference>
<feature type="transmembrane region" description="Helical" evidence="2">
    <location>
        <begin position="180"/>
        <end position="200"/>
    </location>
</feature>
<feature type="compositionally biased region" description="Low complexity" evidence="1">
    <location>
        <begin position="34"/>
        <end position="52"/>
    </location>
</feature>
<accession>A0ABR3Q0E3</accession>
<keyword evidence="2" id="KW-1133">Transmembrane helix</keyword>